<proteinExistence type="predicted"/>
<evidence type="ECO:0000313" key="2">
    <source>
        <dbReference type="Proteomes" id="UP000218944"/>
    </source>
</evidence>
<dbReference type="GO" id="GO:0003677">
    <property type="term" value="F:DNA binding"/>
    <property type="evidence" value="ECO:0007669"/>
    <property type="project" value="InterPro"/>
</dbReference>
<dbReference type="Proteomes" id="UP000218944">
    <property type="component" value="Unassembled WGS sequence"/>
</dbReference>
<dbReference type="EMBL" id="NSJV01000413">
    <property type="protein sequence ID" value="PAU46909.1"/>
    <property type="molecule type" value="Genomic_DNA"/>
</dbReference>
<sequence>MTAPSTSTPIEAFEFPYGSVLATVLPPREYQALMDSTFLSPQQRIAITLVAVGHTLKSATEAMGIKPTTLASYLASTANELGCHQRVSLLVHSAYSHPDFPTPARIDEPAPTLDTDEWTVLLAHTQGITFQRLSESRGRARSLLTGINQRLMTKLAATSPPHAVRRAWQHGLLPHHGAPAGPGADGRTP</sequence>
<dbReference type="InterPro" id="IPR036388">
    <property type="entry name" value="WH-like_DNA-bd_sf"/>
</dbReference>
<evidence type="ECO:0000313" key="1">
    <source>
        <dbReference type="EMBL" id="PAU46909.1"/>
    </source>
</evidence>
<comment type="caution">
    <text evidence="1">The sequence shown here is derived from an EMBL/GenBank/DDBJ whole genome shotgun (WGS) entry which is preliminary data.</text>
</comment>
<dbReference type="RefSeq" id="WP_095582615.1">
    <property type="nucleotide sequence ID" value="NZ_JAJQQQ010000020.1"/>
</dbReference>
<reference evidence="1 2" key="1">
    <citation type="submission" date="2017-08" db="EMBL/GenBank/DDBJ databases">
        <title>Genome sequence of Streptomyces albireticuli NRRL B-1670.</title>
        <authorList>
            <person name="Graham D.E."/>
            <person name="Mahan K.M."/>
            <person name="Klingeman D.M."/>
            <person name="Hettich R.L."/>
            <person name="Parry R.J."/>
            <person name="Spain J.C."/>
        </authorList>
    </citation>
    <scope>NUCLEOTIDE SEQUENCE [LARGE SCALE GENOMIC DNA]</scope>
    <source>
        <strain evidence="1 2">NRRL B-1670</strain>
    </source>
</reference>
<protein>
    <recommendedName>
        <fullName evidence="3">HTH luxR-type domain-containing protein</fullName>
    </recommendedName>
</protein>
<gene>
    <name evidence="1" type="ORF">CK936_21670</name>
</gene>
<evidence type="ECO:0008006" key="3">
    <source>
        <dbReference type="Google" id="ProtNLM"/>
    </source>
</evidence>
<dbReference type="SUPFAM" id="SSF46894">
    <property type="entry name" value="C-terminal effector domain of the bipartite response regulators"/>
    <property type="match status" value="2"/>
</dbReference>
<dbReference type="Gene3D" id="1.10.10.10">
    <property type="entry name" value="Winged helix-like DNA-binding domain superfamily/Winged helix DNA-binding domain"/>
    <property type="match status" value="1"/>
</dbReference>
<name>A0A2A2D6A2_9ACTN</name>
<dbReference type="InterPro" id="IPR016032">
    <property type="entry name" value="Sig_transdc_resp-reg_C-effctor"/>
</dbReference>
<dbReference type="AlphaFoldDB" id="A0A2A2D6A2"/>
<dbReference type="GO" id="GO:0006355">
    <property type="term" value="P:regulation of DNA-templated transcription"/>
    <property type="evidence" value="ECO:0007669"/>
    <property type="project" value="InterPro"/>
</dbReference>
<organism evidence="1 2">
    <name type="scientific">Streptomyces albireticuli</name>
    <dbReference type="NCBI Taxonomy" id="1940"/>
    <lineage>
        <taxon>Bacteria</taxon>
        <taxon>Bacillati</taxon>
        <taxon>Actinomycetota</taxon>
        <taxon>Actinomycetes</taxon>
        <taxon>Kitasatosporales</taxon>
        <taxon>Streptomycetaceae</taxon>
        <taxon>Streptomyces</taxon>
    </lineage>
</organism>
<keyword evidence="2" id="KW-1185">Reference proteome</keyword>
<accession>A0A2A2D6A2</accession>